<dbReference type="KEGG" id="theu:HPC62_06745"/>
<dbReference type="Proteomes" id="UP000505210">
    <property type="component" value="Chromosome"/>
</dbReference>
<gene>
    <name evidence="1" type="ORF">HPC62_06745</name>
</gene>
<evidence type="ECO:0000313" key="1">
    <source>
        <dbReference type="EMBL" id="QKD81934.1"/>
    </source>
</evidence>
<keyword evidence="2" id="KW-1185">Reference proteome</keyword>
<dbReference type="InterPro" id="IPR021954">
    <property type="entry name" value="CRR7"/>
</dbReference>
<evidence type="ECO:0000313" key="2">
    <source>
        <dbReference type="Proteomes" id="UP000505210"/>
    </source>
</evidence>
<dbReference type="Gene3D" id="3.90.940.40">
    <property type="entry name" value="Protein CHLORORESPIRATORY REDUCTION 7"/>
    <property type="match status" value="1"/>
</dbReference>
<dbReference type="PANTHER" id="PTHR36803">
    <property type="entry name" value="PROTEIN CHLORORESPIRATORY REDUCTION 7, CHLOROPLASTIC"/>
    <property type="match status" value="1"/>
</dbReference>
<dbReference type="PANTHER" id="PTHR36803:SF1">
    <property type="entry name" value="PROTEIN CHLORORESPIRATORY REDUCTION 7, CHLOROPLASTIC"/>
    <property type="match status" value="1"/>
</dbReference>
<dbReference type="AlphaFoldDB" id="A0A6M8B4T2"/>
<sequence>MPDPIMFREDAFVVLETNQPEQFLTAEELLQKLASVLETMQDSLPRELQDIPTLAAQARHLLDTACELDIGPGQFLQWYAVRLEK</sequence>
<reference evidence="1 2" key="1">
    <citation type="submission" date="2020-05" db="EMBL/GenBank/DDBJ databases">
        <title>Complete genome sequence of of a novel Thermoleptolyngbya strain isolated from hot springs of Ganzi, Sichuan China.</title>
        <authorList>
            <person name="Tang J."/>
            <person name="Daroch M."/>
            <person name="Li L."/>
            <person name="Waleron K."/>
            <person name="Waleron M."/>
            <person name="Waleron M."/>
        </authorList>
    </citation>
    <scope>NUCLEOTIDE SEQUENCE [LARGE SCALE GENOMIC DNA]</scope>
    <source>
        <strain evidence="1 2">PKUAC-SCTA183</strain>
    </source>
</reference>
<dbReference type="RefSeq" id="WP_172354316.1">
    <property type="nucleotide sequence ID" value="NZ_CP053661.1"/>
</dbReference>
<accession>A0A6M8B4T2</accession>
<proteinExistence type="predicted"/>
<organism evidence="1 2">
    <name type="scientific">Thermoleptolyngbya sichuanensis A183</name>
    <dbReference type="NCBI Taxonomy" id="2737172"/>
    <lineage>
        <taxon>Bacteria</taxon>
        <taxon>Bacillati</taxon>
        <taxon>Cyanobacteriota</taxon>
        <taxon>Cyanophyceae</taxon>
        <taxon>Oculatellales</taxon>
        <taxon>Oculatellaceae</taxon>
        <taxon>Thermoleptolyngbya</taxon>
        <taxon>Thermoleptolyngbya sichuanensis</taxon>
    </lineage>
</organism>
<name>A0A6M8B4T2_9CYAN</name>
<protein>
    <submittedName>
        <fullName evidence="1">Chlororespiratory reduction protein 7</fullName>
    </submittedName>
</protein>
<dbReference type="EMBL" id="CP053661">
    <property type="protein sequence ID" value="QKD81934.1"/>
    <property type="molecule type" value="Genomic_DNA"/>
</dbReference>
<dbReference type="Pfam" id="PF12095">
    <property type="entry name" value="CRR7"/>
    <property type="match status" value="1"/>
</dbReference>
<dbReference type="InterPro" id="IPR038150">
    <property type="entry name" value="CRR7-like_sf"/>
</dbReference>